<evidence type="ECO:0000313" key="1">
    <source>
        <dbReference type="EMBL" id="ADC53843.1"/>
    </source>
</evidence>
<dbReference type="Proteomes" id="UP000168163">
    <property type="component" value="Segment"/>
</dbReference>
<reference evidence="1 2" key="1">
    <citation type="journal article" date="2010" name="J. Gen. Virol.">
        <title>The genome of pseudocowpoxvirus: comparison of a reindeer isolate and a reference strain.</title>
        <authorList>
            <person name="Hautaniemi M."/>
            <person name="Ueda N."/>
            <person name="Tuimala J."/>
            <person name="Mercer A.A."/>
            <person name="Lahdenpera J."/>
            <person name="McInnes C.J."/>
        </authorList>
    </citation>
    <scope>NUCLEOTIDE SEQUENCE [LARGE SCALE GENOMIC DNA]</scope>
    <source>
        <strain evidence="1">F00.120R</strain>
    </source>
</reference>
<evidence type="ECO:0000313" key="2">
    <source>
        <dbReference type="Proteomes" id="UP000168163"/>
    </source>
</evidence>
<accession>D3IZ89</accession>
<name>D3IZ89_9POXV</name>
<proteinExistence type="predicted"/>
<sequence length="192" mass="22564">MARARRRCARFRENLHMPGLKPSPGPHLHFPRRRLVLRHRGVRAFVGDAIASKGEMTNPLCAQAIVFGNGFVETYVRTLDPRLQGAYHALARPVFERPLFAVRGWRRLFPVVAKRLDAVERRTRRVLRSMCRTYATCMSADRAAAVAHPVMHRRWFGHRSTKTRRSRLCRRCRNRSSKRRAEKRKRFFNYCP</sequence>
<organism evidence="1 2">
    <name type="scientific">Pseudocowpox virus</name>
    <dbReference type="NCBI Taxonomy" id="129726"/>
    <lineage>
        <taxon>Viruses</taxon>
        <taxon>Varidnaviria</taxon>
        <taxon>Bamfordvirae</taxon>
        <taxon>Nucleocytoviricota</taxon>
        <taxon>Pokkesviricetes</taxon>
        <taxon>Chitovirales</taxon>
        <taxon>Poxviridae</taxon>
        <taxon>Chordopoxvirinae</taxon>
        <taxon>Parapoxvirus</taxon>
        <taxon>Parapoxvirus pseudocowpox</taxon>
    </lineage>
</organism>
<dbReference type="EMBL" id="GQ329669">
    <property type="protein sequence ID" value="ADC53843.1"/>
    <property type="molecule type" value="Genomic_DNA"/>
</dbReference>
<protein>
    <submittedName>
        <fullName evidence="1">Uncharacterized protein</fullName>
    </submittedName>
</protein>